<dbReference type="Proteomes" id="UP000177090">
    <property type="component" value="Unassembled WGS sequence"/>
</dbReference>
<reference evidence="1 2" key="1">
    <citation type="journal article" date="2016" name="Nat. Commun.">
        <title>Thousands of microbial genomes shed light on interconnected biogeochemical processes in an aquifer system.</title>
        <authorList>
            <person name="Anantharaman K."/>
            <person name="Brown C.T."/>
            <person name="Hug L.A."/>
            <person name="Sharon I."/>
            <person name="Castelle C.J."/>
            <person name="Probst A.J."/>
            <person name="Thomas B.C."/>
            <person name="Singh A."/>
            <person name="Wilkins M.J."/>
            <person name="Karaoz U."/>
            <person name="Brodie E.L."/>
            <person name="Williams K.H."/>
            <person name="Hubbard S.S."/>
            <person name="Banfield J.F."/>
        </authorList>
    </citation>
    <scope>NUCLEOTIDE SEQUENCE [LARGE SCALE GENOMIC DNA]</scope>
</reference>
<dbReference type="InterPro" id="IPR014717">
    <property type="entry name" value="Transl_elong_EF1B/ribsomal_bS6"/>
</dbReference>
<gene>
    <name evidence="1" type="ORF">A2569_02095</name>
</gene>
<evidence type="ECO:0000313" key="1">
    <source>
        <dbReference type="EMBL" id="OHA60542.1"/>
    </source>
</evidence>
<dbReference type="AlphaFoldDB" id="A0A1G2QKM0"/>
<dbReference type="STRING" id="1802440.A2569_02095"/>
<dbReference type="EMBL" id="MHTL01000012">
    <property type="protein sequence ID" value="OHA60542.1"/>
    <property type="molecule type" value="Genomic_DNA"/>
</dbReference>
<dbReference type="Gene3D" id="3.30.70.60">
    <property type="match status" value="1"/>
</dbReference>
<organism evidence="1 2">
    <name type="scientific">Candidatus Vogelbacteria bacterium RIFOXYD1_FULL_51_18</name>
    <dbReference type="NCBI Taxonomy" id="1802440"/>
    <lineage>
        <taxon>Bacteria</taxon>
        <taxon>Candidatus Vogeliibacteriota</taxon>
    </lineage>
</organism>
<comment type="caution">
    <text evidence="1">The sequence shown here is derived from an EMBL/GenBank/DDBJ whole genome shotgun (WGS) entry which is preliminary data.</text>
</comment>
<accession>A0A1G2QKM0</accession>
<name>A0A1G2QKM0_9BACT</name>
<evidence type="ECO:0008006" key="3">
    <source>
        <dbReference type="Google" id="ProtNLM"/>
    </source>
</evidence>
<sequence>MKLLLPVLIIILGIALFFGLTQPLLSSGSTADPGIAELKQEKEVLESALNTARLAAEKLTVLETQYNAITPEQKAALQNVLPNTIDEVRLIIYVQNIGMQNKTLLKGVAVAQATGAGGSARNAPSETGVALVAAGYEPVSISFTVKATYNQFLSLVEKMEKSLKIFDITSVEFSSADVKGTYEFKVAAQVYRQP</sequence>
<proteinExistence type="predicted"/>
<evidence type="ECO:0000313" key="2">
    <source>
        <dbReference type="Proteomes" id="UP000177090"/>
    </source>
</evidence>
<protein>
    <recommendedName>
        <fullName evidence="3">Type 4a pilus biogenesis protein PilO</fullName>
    </recommendedName>
</protein>